<keyword evidence="10" id="KW-1185">Reference proteome</keyword>
<keyword evidence="4" id="KW-0186">Copper</keyword>
<evidence type="ECO:0000256" key="2">
    <source>
        <dbReference type="ARBA" id="ARBA00022723"/>
    </source>
</evidence>
<sequence>MKKAISFVFLLTMIALIFPTIASAHTKLTSSSPKQDEAVNTPIDQIQLEFNTMIEPLSSFKLTGDAGTIDIKDLRIDGQTMTGSLSDGLKNGTYEVQWKIVGKDGHPIKGAYSFSVSVPAEDSTDNQELQPQENPSSQTTREAIEDKGANDQGNLPVQEQAAASAPKTGLIYAAIAGIAVILTLIVMRRRRS</sequence>
<evidence type="ECO:0000256" key="3">
    <source>
        <dbReference type="ARBA" id="ARBA00022729"/>
    </source>
</evidence>
<dbReference type="EMBL" id="JBHTKZ010000006">
    <property type="protein sequence ID" value="MFD1180852.1"/>
    <property type="molecule type" value="Genomic_DNA"/>
</dbReference>
<dbReference type="SUPFAM" id="SSF81296">
    <property type="entry name" value="E set domains"/>
    <property type="match status" value="1"/>
</dbReference>
<feature type="chain" id="PRO_5046636469" evidence="7">
    <location>
        <begin position="25"/>
        <end position="192"/>
    </location>
</feature>
<feature type="region of interest" description="Disordered" evidence="5">
    <location>
        <begin position="119"/>
        <end position="141"/>
    </location>
</feature>
<keyword evidence="6" id="KW-0812">Transmembrane</keyword>
<reference evidence="10" key="1">
    <citation type="journal article" date="2019" name="Int. J. Syst. Evol. Microbiol.">
        <title>The Global Catalogue of Microorganisms (GCM) 10K type strain sequencing project: providing services to taxonomists for standard genome sequencing and annotation.</title>
        <authorList>
            <consortium name="The Broad Institute Genomics Platform"/>
            <consortium name="The Broad Institute Genome Sequencing Center for Infectious Disease"/>
            <person name="Wu L."/>
            <person name="Ma J."/>
        </authorList>
    </citation>
    <scope>NUCLEOTIDE SEQUENCE [LARGE SCALE GENOMIC DNA]</scope>
    <source>
        <strain evidence="10">CCUG 48216</strain>
    </source>
</reference>
<feature type="signal peptide" evidence="7">
    <location>
        <begin position="1"/>
        <end position="24"/>
    </location>
</feature>
<feature type="domain" description="CopC" evidence="8">
    <location>
        <begin position="25"/>
        <end position="116"/>
    </location>
</feature>
<gene>
    <name evidence="9" type="ORF">ACFQ2Z_05735</name>
</gene>
<evidence type="ECO:0000256" key="7">
    <source>
        <dbReference type="SAM" id="SignalP"/>
    </source>
</evidence>
<dbReference type="PANTHER" id="PTHR34820:SF4">
    <property type="entry name" value="INNER MEMBRANE PROTEIN YEBZ"/>
    <property type="match status" value="1"/>
</dbReference>
<dbReference type="InterPro" id="IPR007348">
    <property type="entry name" value="CopC_dom"/>
</dbReference>
<evidence type="ECO:0000256" key="1">
    <source>
        <dbReference type="ARBA" id="ARBA00004196"/>
    </source>
</evidence>
<dbReference type="InterPro" id="IPR014756">
    <property type="entry name" value="Ig_E-set"/>
</dbReference>
<feature type="transmembrane region" description="Helical" evidence="6">
    <location>
        <begin position="169"/>
        <end position="187"/>
    </location>
</feature>
<comment type="caution">
    <text evidence="9">The sequence shown here is derived from an EMBL/GenBank/DDBJ whole genome shotgun (WGS) entry which is preliminary data.</text>
</comment>
<comment type="subcellular location">
    <subcellularLocation>
        <location evidence="1">Cell envelope</location>
    </subcellularLocation>
</comment>
<dbReference type="Gene3D" id="2.60.40.1220">
    <property type="match status" value="1"/>
</dbReference>
<evidence type="ECO:0000256" key="6">
    <source>
        <dbReference type="SAM" id="Phobius"/>
    </source>
</evidence>
<evidence type="ECO:0000256" key="5">
    <source>
        <dbReference type="SAM" id="MobiDB-lite"/>
    </source>
</evidence>
<dbReference type="InterPro" id="IPR032694">
    <property type="entry name" value="CopC/D"/>
</dbReference>
<proteinExistence type="predicted"/>
<evidence type="ECO:0000259" key="8">
    <source>
        <dbReference type="Pfam" id="PF04234"/>
    </source>
</evidence>
<keyword evidence="6" id="KW-1133">Transmembrane helix</keyword>
<evidence type="ECO:0000313" key="10">
    <source>
        <dbReference type="Proteomes" id="UP001597211"/>
    </source>
</evidence>
<keyword evidence="3 7" id="KW-0732">Signal</keyword>
<protein>
    <submittedName>
        <fullName evidence="9">Copper resistance protein CopC</fullName>
    </submittedName>
</protein>
<accession>A0ABW3S9H9</accession>
<evidence type="ECO:0000313" key="9">
    <source>
        <dbReference type="EMBL" id="MFD1180852.1"/>
    </source>
</evidence>
<evidence type="ECO:0000256" key="4">
    <source>
        <dbReference type="ARBA" id="ARBA00023008"/>
    </source>
</evidence>
<name>A0ABW3S9H9_9BACL</name>
<organism evidence="9 10">
    <name type="scientific">Paenibacillus timonensis</name>
    <dbReference type="NCBI Taxonomy" id="225915"/>
    <lineage>
        <taxon>Bacteria</taxon>
        <taxon>Bacillati</taxon>
        <taxon>Bacillota</taxon>
        <taxon>Bacilli</taxon>
        <taxon>Bacillales</taxon>
        <taxon>Paenibacillaceae</taxon>
        <taxon>Paenibacillus</taxon>
    </lineage>
</organism>
<dbReference type="RefSeq" id="WP_240267661.1">
    <property type="nucleotide sequence ID" value="NZ_JAKSXN010000003.1"/>
</dbReference>
<dbReference type="PANTHER" id="PTHR34820">
    <property type="entry name" value="INNER MEMBRANE PROTEIN YEBZ"/>
    <property type="match status" value="1"/>
</dbReference>
<dbReference type="InterPro" id="IPR014755">
    <property type="entry name" value="Cu-Rt/internalin_Ig-like"/>
</dbReference>
<dbReference type="Proteomes" id="UP001597211">
    <property type="component" value="Unassembled WGS sequence"/>
</dbReference>
<keyword evidence="2" id="KW-0479">Metal-binding</keyword>
<feature type="compositionally biased region" description="Polar residues" evidence="5">
    <location>
        <begin position="126"/>
        <end position="141"/>
    </location>
</feature>
<keyword evidence="6" id="KW-0472">Membrane</keyword>
<dbReference type="Pfam" id="PF04234">
    <property type="entry name" value="CopC"/>
    <property type="match status" value="1"/>
</dbReference>